<dbReference type="EMBL" id="VUMG01000002">
    <property type="protein sequence ID" value="MSS45370.1"/>
    <property type="molecule type" value="Genomic_DNA"/>
</dbReference>
<comment type="caution">
    <text evidence="1">The sequence shown here is derived from an EMBL/GenBank/DDBJ whole genome shotgun (WGS) entry which is preliminary data.</text>
</comment>
<dbReference type="Gene3D" id="1.20.1260.10">
    <property type="match status" value="1"/>
</dbReference>
<accession>A0A7K0J611</accession>
<dbReference type="Proteomes" id="UP000466104">
    <property type="component" value="Unassembled WGS sequence"/>
</dbReference>
<name>A0A7K0J611_9ACTN</name>
<dbReference type="AlphaFoldDB" id="A0A7K0J611"/>
<reference evidence="1 2" key="1">
    <citation type="submission" date="2019-08" db="EMBL/GenBank/DDBJ databases">
        <title>In-depth cultivation of the pig gut microbiome towards novel bacterial diversity and tailored functional studies.</title>
        <authorList>
            <person name="Wylensek D."/>
            <person name="Hitch T.C.A."/>
            <person name="Clavel T."/>
        </authorList>
    </citation>
    <scope>NUCLEOTIDE SEQUENCE [LARGE SCALE GENOMIC DNA]</scope>
    <source>
        <strain evidence="1 2">WCA-380-WT-3A</strain>
    </source>
</reference>
<evidence type="ECO:0000313" key="1">
    <source>
        <dbReference type="EMBL" id="MSS45370.1"/>
    </source>
</evidence>
<protein>
    <submittedName>
        <fullName evidence="1">Uncharacterized protein</fullName>
    </submittedName>
</protein>
<organism evidence="1 2">
    <name type="scientific">Cutibacterium porci</name>
    <dbReference type="NCBI Taxonomy" id="2605781"/>
    <lineage>
        <taxon>Bacteria</taxon>
        <taxon>Bacillati</taxon>
        <taxon>Actinomycetota</taxon>
        <taxon>Actinomycetes</taxon>
        <taxon>Propionibacteriales</taxon>
        <taxon>Propionibacteriaceae</taxon>
        <taxon>Cutibacterium</taxon>
    </lineage>
</organism>
<proteinExistence type="predicted"/>
<dbReference type="InterPro" id="IPR012347">
    <property type="entry name" value="Ferritin-like"/>
</dbReference>
<keyword evidence="2" id="KW-1185">Reference proteome</keyword>
<gene>
    <name evidence="1" type="ORF">FYJ43_04800</name>
</gene>
<evidence type="ECO:0000313" key="2">
    <source>
        <dbReference type="Proteomes" id="UP000466104"/>
    </source>
</evidence>
<sequence length="223" mass="24182">MSIDDTKTGHTAVAEIFWSAVTSCALHGFSATVAGMALAPGLSERFLVVDRSAEIQHILAEARTRLSDRETLIDVEPLVGSVEGYVPAETWSQVLLRDHILVDLIADFLDRVEPNLDPELLPECGSFGPWLGRGTGSRVMWDAAMRHVLATHKDKSGDSLFARRLVGEVLSVAQRLFARHQGLTSALTQAGGGEFDDLDLINEVMAGVLGGHDQRMIELGLEP</sequence>